<dbReference type="InterPro" id="IPR036188">
    <property type="entry name" value="FAD/NAD-bd_sf"/>
</dbReference>
<comment type="caution">
    <text evidence="2">The sequence shown here is derived from an EMBL/GenBank/DDBJ whole genome shotgun (WGS) entry which is preliminary data.</text>
</comment>
<name>A0A0C1LFD7_9BACT</name>
<dbReference type="AlphaFoldDB" id="A0A0C1LFD7"/>
<gene>
    <name evidence="2" type="ORF">OI18_13620</name>
</gene>
<accession>A0A0C1LFD7</accession>
<dbReference type="InterPro" id="IPR023753">
    <property type="entry name" value="FAD/NAD-binding_dom"/>
</dbReference>
<sequence>MKLKVVVAGAGFGGLELSSILSEQLGNDLDLTLIDKSDSFYFGFSKFEVMFGHRTTEEVLVPYEAINKPGVKFIQENITAIDPVERRITTDGGTYQADILVLALGADYDIAGTPGLKESGNEFYSLPGAETLRTILPAFSKGRIVVGVCSTPFKCPPAPSEAALLMHDYLTRRNIRQHCSITLVMPFGLPVPPSPETSKALLKAFEERNIEYIPKQIVREIDPLQKAAVLDDGRVLPFDLFLGIPKHRVPAVVEKSGMTVNGWIPVDPQNLKTNYAGVYAIGDVTSVGTPKAGVFAEGAGRVAAESIIAWWHNKQGPLAYSGEGTCYVEFGGGRVGKVNVNFFSGPKPTGAYTEPSETLLEEKKIFGSSRIQRWFGR</sequence>
<dbReference type="EMBL" id="JSVC01000015">
    <property type="protein sequence ID" value="KIC94043.1"/>
    <property type="molecule type" value="Genomic_DNA"/>
</dbReference>
<dbReference type="Gene3D" id="3.50.50.60">
    <property type="entry name" value="FAD/NAD(P)-binding domain"/>
    <property type="match status" value="2"/>
</dbReference>
<feature type="domain" description="FAD/NAD(P)-binding" evidence="1">
    <location>
        <begin position="4"/>
        <end position="288"/>
    </location>
</feature>
<dbReference type="InterPro" id="IPR052541">
    <property type="entry name" value="SQRD"/>
</dbReference>
<dbReference type="PANTHER" id="PTHR43755:SF1">
    <property type="entry name" value="FAD-DEPENDENT PYRIDINE NUCLEOTIDE-DISULPHIDE OXIDOREDUCTASE"/>
    <property type="match status" value="1"/>
</dbReference>
<evidence type="ECO:0000313" key="3">
    <source>
        <dbReference type="Proteomes" id="UP000031408"/>
    </source>
</evidence>
<dbReference type="GO" id="GO:0016491">
    <property type="term" value="F:oxidoreductase activity"/>
    <property type="evidence" value="ECO:0007669"/>
    <property type="project" value="InterPro"/>
</dbReference>
<dbReference type="PRINTS" id="PR00368">
    <property type="entry name" value="FADPNR"/>
</dbReference>
<reference evidence="2 3" key="1">
    <citation type="submission" date="2014-11" db="EMBL/GenBank/DDBJ databases">
        <title>Genome sequence of Flavihumibacter solisilvae 3-3.</title>
        <authorList>
            <person name="Zhou G."/>
            <person name="Li M."/>
            <person name="Wang G."/>
        </authorList>
    </citation>
    <scope>NUCLEOTIDE SEQUENCE [LARGE SCALE GENOMIC DNA]</scope>
    <source>
        <strain evidence="2 3">3-3</strain>
    </source>
</reference>
<evidence type="ECO:0000259" key="1">
    <source>
        <dbReference type="Pfam" id="PF07992"/>
    </source>
</evidence>
<dbReference type="Pfam" id="PF07992">
    <property type="entry name" value="Pyr_redox_2"/>
    <property type="match status" value="1"/>
</dbReference>
<proteinExistence type="predicted"/>
<dbReference type="Proteomes" id="UP000031408">
    <property type="component" value="Unassembled WGS sequence"/>
</dbReference>
<protein>
    <submittedName>
        <fullName evidence="2">Flavoprotein reductase</fullName>
    </submittedName>
</protein>
<dbReference type="RefSeq" id="WP_039140585.1">
    <property type="nucleotide sequence ID" value="NZ_JSVC01000015.1"/>
</dbReference>
<dbReference type="SUPFAM" id="SSF51905">
    <property type="entry name" value="FAD/NAD(P)-binding domain"/>
    <property type="match status" value="1"/>
</dbReference>
<dbReference type="STRING" id="1349421.OI18_13620"/>
<keyword evidence="3" id="KW-1185">Reference proteome</keyword>
<dbReference type="OrthoDB" id="9805710at2"/>
<dbReference type="PANTHER" id="PTHR43755">
    <property type="match status" value="1"/>
</dbReference>
<organism evidence="2 3">
    <name type="scientific">Flavihumibacter solisilvae</name>
    <dbReference type="NCBI Taxonomy" id="1349421"/>
    <lineage>
        <taxon>Bacteria</taxon>
        <taxon>Pseudomonadati</taxon>
        <taxon>Bacteroidota</taxon>
        <taxon>Chitinophagia</taxon>
        <taxon>Chitinophagales</taxon>
        <taxon>Chitinophagaceae</taxon>
        <taxon>Flavihumibacter</taxon>
    </lineage>
</organism>
<evidence type="ECO:0000313" key="2">
    <source>
        <dbReference type="EMBL" id="KIC94043.1"/>
    </source>
</evidence>